<evidence type="ECO:0000313" key="1">
    <source>
        <dbReference type="EMBL" id="NYG32745.1"/>
    </source>
</evidence>
<reference evidence="1 2" key="1">
    <citation type="submission" date="2020-07" db="EMBL/GenBank/DDBJ databases">
        <title>Genomic Encyclopedia of Archaeal and Bacterial Type Strains, Phase II (KMG-II): from individual species to whole genera.</title>
        <authorList>
            <person name="Goeker M."/>
        </authorList>
    </citation>
    <scope>NUCLEOTIDE SEQUENCE [LARGE SCALE GENOMIC DNA]</scope>
    <source>
        <strain evidence="1 2">DSM 21226</strain>
    </source>
</reference>
<evidence type="ECO:0008006" key="3">
    <source>
        <dbReference type="Google" id="ProtNLM"/>
    </source>
</evidence>
<accession>A0A7Y9UJH1</accession>
<organism evidence="1 2">
    <name type="scientific">Sphaerotilus montanus</name>
    <dbReference type="NCBI Taxonomy" id="522889"/>
    <lineage>
        <taxon>Bacteria</taxon>
        <taxon>Pseudomonadati</taxon>
        <taxon>Pseudomonadota</taxon>
        <taxon>Betaproteobacteria</taxon>
        <taxon>Burkholderiales</taxon>
        <taxon>Sphaerotilaceae</taxon>
        <taxon>Sphaerotilus</taxon>
    </lineage>
</organism>
<dbReference type="InterPro" id="IPR011978">
    <property type="entry name" value="YgfB-like"/>
</dbReference>
<dbReference type="SUPFAM" id="SSF101327">
    <property type="entry name" value="YgfB-like"/>
    <property type="match status" value="1"/>
</dbReference>
<dbReference type="EMBL" id="JACCFH010000001">
    <property type="protein sequence ID" value="NYG32745.1"/>
    <property type="molecule type" value="Genomic_DNA"/>
</dbReference>
<proteinExistence type="predicted"/>
<name>A0A7Y9UJH1_9BURK</name>
<dbReference type="AlphaFoldDB" id="A0A7Y9UJH1"/>
<protein>
    <recommendedName>
        <fullName evidence="3">YecA family protein</fullName>
    </recommendedName>
</protein>
<dbReference type="NCBIfam" id="TIGR02292">
    <property type="entry name" value="ygfB_yecA"/>
    <property type="match status" value="1"/>
</dbReference>
<gene>
    <name evidence="1" type="ORF">BDD16_001731</name>
</gene>
<dbReference type="Pfam" id="PF03695">
    <property type="entry name" value="UPF0149"/>
    <property type="match status" value="1"/>
</dbReference>
<evidence type="ECO:0000313" key="2">
    <source>
        <dbReference type="Proteomes" id="UP000518288"/>
    </source>
</evidence>
<dbReference type="InterPro" id="IPR036255">
    <property type="entry name" value="YgfB-like_sf"/>
</dbReference>
<dbReference type="Gene3D" id="1.20.120.740">
    <property type="entry name" value="YgfB uncharacterised protein family UPF0149, PF03695"/>
    <property type="match status" value="1"/>
</dbReference>
<dbReference type="Proteomes" id="UP000518288">
    <property type="component" value="Unassembled WGS sequence"/>
</dbReference>
<keyword evidence="2" id="KW-1185">Reference proteome</keyword>
<dbReference type="RefSeq" id="WP_179633599.1">
    <property type="nucleotide sequence ID" value="NZ_JACCFH010000001.1"/>
</dbReference>
<comment type="caution">
    <text evidence="1">The sequence shown here is derived from an EMBL/GenBank/DDBJ whole genome shotgun (WGS) entry which is preliminary data.</text>
</comment>
<sequence>MKHPQYNPALDNPPLTEAEMDELDQLLLSAATDESVMDMESLDGYLTALLLTPTLPDADVWVPGLWNSDDPDSSPFASGKQTKRVVQLALRHLASIDRQLKEGPDTLEPLFGIAEIPGSDDASDVVVDAELWCIGFLHAAALTPDHWNAMFDDPELADQLAPIILLGGDPDSMTPEQVEMIASSEARDALSRMVPEAVSALYARAVAARN</sequence>